<gene>
    <name evidence="2" type="ORF">RFH47_01095</name>
</gene>
<dbReference type="EMBL" id="JAVIDL010000001">
    <property type="protein sequence ID" value="MDQ8934346.1"/>
    <property type="molecule type" value="Genomic_DNA"/>
</dbReference>
<sequence>MKKIAVTLSTSLICAASTTVQAQQFNFNRSSKHFDVKIEIPCQQSKCQGPATITLYEKDTDHVLQQIESDDLILHLEQNSPNSIPKNEKNIIMFKDFNFDGSEDLAIHNGNANAYSGPSYDIYIFNEHWKKFVYNEELSELTAENLGMFQLDPHQKRIVSQYKSGCCYRVRAEYLIKPEQELILVREFIEDQTSSSKNQVKVTDRVLINGKWTQTVKYYPASEYYQ</sequence>
<evidence type="ECO:0000256" key="1">
    <source>
        <dbReference type="SAM" id="SignalP"/>
    </source>
</evidence>
<organism evidence="2 3">
    <name type="scientific">Acinetobacter rudis</name>
    <dbReference type="NCBI Taxonomy" id="632955"/>
    <lineage>
        <taxon>Bacteria</taxon>
        <taxon>Pseudomonadati</taxon>
        <taxon>Pseudomonadota</taxon>
        <taxon>Gammaproteobacteria</taxon>
        <taxon>Moraxellales</taxon>
        <taxon>Moraxellaceae</taxon>
        <taxon>Acinetobacter</taxon>
    </lineage>
</organism>
<keyword evidence="1" id="KW-0732">Signal</keyword>
<comment type="caution">
    <text evidence="2">The sequence shown here is derived from an EMBL/GenBank/DDBJ whole genome shotgun (WGS) entry which is preliminary data.</text>
</comment>
<protein>
    <recommendedName>
        <fullName evidence="4">VCBS repeat-containing protein</fullName>
    </recommendedName>
</protein>
<dbReference type="InterPro" id="IPR058087">
    <property type="entry name" value="XAC2610_dom"/>
</dbReference>
<reference evidence="2" key="1">
    <citation type="submission" date="2023-08" db="EMBL/GenBank/DDBJ databases">
        <title>Emergence of clinically-relevant ST2 carbapenem-resistant Acinetobacter baumannii strains in hospital sewages in Zhejiang, East of China.</title>
        <authorList>
            <person name="Kaichao C."/>
            <person name="Zhang R."/>
        </authorList>
    </citation>
    <scope>NUCLEOTIDE SEQUENCE</scope>
    <source>
        <strain evidence="2">M-RB-37</strain>
    </source>
</reference>
<proteinExistence type="predicted"/>
<dbReference type="Proteomes" id="UP001243844">
    <property type="component" value="Unassembled WGS sequence"/>
</dbReference>
<dbReference type="AlphaFoldDB" id="A0AAW8J573"/>
<evidence type="ECO:0000313" key="2">
    <source>
        <dbReference type="EMBL" id="MDQ8934346.1"/>
    </source>
</evidence>
<feature type="signal peptide" evidence="1">
    <location>
        <begin position="1"/>
        <end position="22"/>
    </location>
</feature>
<dbReference type="NCBIfam" id="NF047539">
    <property type="entry name" value="XAC2610_fam"/>
    <property type="match status" value="1"/>
</dbReference>
<accession>A0AAW8J573</accession>
<evidence type="ECO:0008006" key="4">
    <source>
        <dbReference type="Google" id="ProtNLM"/>
    </source>
</evidence>
<dbReference type="RefSeq" id="WP_308980572.1">
    <property type="nucleotide sequence ID" value="NZ_JAVIDL010000001.1"/>
</dbReference>
<name>A0AAW8J573_9GAMM</name>
<evidence type="ECO:0000313" key="3">
    <source>
        <dbReference type="Proteomes" id="UP001243844"/>
    </source>
</evidence>
<feature type="chain" id="PRO_5043959092" description="VCBS repeat-containing protein" evidence="1">
    <location>
        <begin position="23"/>
        <end position="226"/>
    </location>
</feature>